<proteinExistence type="predicted"/>
<reference evidence="1" key="1">
    <citation type="submission" date="2015-07" db="EMBL/GenBank/DDBJ databases">
        <title>MeaNS - Measles Nucleotide Surveillance Program.</title>
        <authorList>
            <person name="Tran T."/>
            <person name="Druce J."/>
        </authorList>
    </citation>
    <scope>NUCLEOTIDE SEQUENCE</scope>
    <source>
        <strain evidence="1">UCB-OBI-ISO-001</strain>
        <tissue evidence="1">Gonad</tissue>
    </source>
</reference>
<protein>
    <submittedName>
        <fullName evidence="1">Uncharacterized protein</fullName>
    </submittedName>
</protein>
<dbReference type="AlphaFoldDB" id="A0A0L8HVV9"/>
<accession>A0A0L8HVV9</accession>
<sequence length="49" mass="5533">MFHCHMPFSLRERPFVTNKGKKLSELCSAHSYLNSYTLRASSSTADLVA</sequence>
<dbReference type="EMBL" id="KQ417198">
    <property type="protein sequence ID" value="KOF93329.1"/>
    <property type="molecule type" value="Genomic_DNA"/>
</dbReference>
<gene>
    <name evidence="1" type="ORF">OCBIM_22004684mg</name>
</gene>
<organism evidence="1">
    <name type="scientific">Octopus bimaculoides</name>
    <name type="common">California two-spotted octopus</name>
    <dbReference type="NCBI Taxonomy" id="37653"/>
    <lineage>
        <taxon>Eukaryota</taxon>
        <taxon>Metazoa</taxon>
        <taxon>Spiralia</taxon>
        <taxon>Lophotrochozoa</taxon>
        <taxon>Mollusca</taxon>
        <taxon>Cephalopoda</taxon>
        <taxon>Coleoidea</taxon>
        <taxon>Octopodiformes</taxon>
        <taxon>Octopoda</taxon>
        <taxon>Incirrata</taxon>
        <taxon>Octopodidae</taxon>
        <taxon>Octopus</taxon>
    </lineage>
</organism>
<evidence type="ECO:0000313" key="1">
    <source>
        <dbReference type="EMBL" id="KOF93329.1"/>
    </source>
</evidence>
<name>A0A0L8HVV9_OCTBM</name>